<name>E0STL6_IGNAA</name>
<dbReference type="EMBL" id="CP002098">
    <property type="protein sequence ID" value="ADM27632.1"/>
    <property type="molecule type" value="Genomic_DNA"/>
</dbReference>
<dbReference type="AlphaFoldDB" id="E0STL6"/>
<dbReference type="HOGENOM" id="CLU_197241_0_0_2"/>
<keyword evidence="2" id="KW-1185">Reference proteome</keyword>
<dbReference type="Proteomes" id="UP000001304">
    <property type="component" value="Chromosome"/>
</dbReference>
<dbReference type="BioCyc" id="IAGG583356:GHAH-798-MONOMER"/>
<proteinExistence type="predicted"/>
<dbReference type="KEGG" id="iag:Igag_0809"/>
<organism evidence="1 2">
    <name type="scientific">Ignisphaera aggregans (strain DSM 17230 / JCM 13409 / AQ1.S1)</name>
    <dbReference type="NCBI Taxonomy" id="583356"/>
    <lineage>
        <taxon>Archaea</taxon>
        <taxon>Thermoproteota</taxon>
        <taxon>Thermoprotei</taxon>
        <taxon>Desulfurococcales</taxon>
        <taxon>Desulfurococcaceae</taxon>
        <taxon>Ignisphaera</taxon>
    </lineage>
</organism>
<sequence length="78" mass="8840">MRLLVQGACSAKVVAGEAELPEVVVDLVISPIADEVLLSDKAISEFQIALEDVGRGLWRFRWEPKEVLRRSEPPRIWR</sequence>
<evidence type="ECO:0000313" key="1">
    <source>
        <dbReference type="EMBL" id="ADM27632.1"/>
    </source>
</evidence>
<protein>
    <submittedName>
        <fullName evidence="1">Uncharacterized protein</fullName>
    </submittedName>
</protein>
<reference evidence="1 2" key="1">
    <citation type="journal article" date="2010" name="Stand. Genomic Sci.">
        <title>Complete genome sequence of Ignisphaera aggregans type strain (AQ1.S1).</title>
        <authorList>
            <person name="Goker M."/>
            <person name="Held B."/>
            <person name="Lapidus A."/>
            <person name="Nolan M."/>
            <person name="Spring S."/>
            <person name="Yasawong M."/>
            <person name="Lucas S."/>
            <person name="Glavina Del Rio T."/>
            <person name="Tice H."/>
            <person name="Cheng J.F."/>
            <person name="Goodwin L."/>
            <person name="Tapia R."/>
            <person name="Pitluck S."/>
            <person name="Liolios K."/>
            <person name="Ivanova N."/>
            <person name="Mavromatis K."/>
            <person name="Mikhailova N."/>
            <person name="Pati A."/>
            <person name="Chen A."/>
            <person name="Palaniappan K."/>
            <person name="Brambilla E."/>
            <person name="Land M."/>
            <person name="Hauser L."/>
            <person name="Chang Y.J."/>
            <person name="Jeffries C.D."/>
            <person name="Brettin T."/>
            <person name="Detter J.C."/>
            <person name="Han C."/>
            <person name="Rohde M."/>
            <person name="Sikorski J."/>
            <person name="Woyke T."/>
            <person name="Bristow J."/>
            <person name="Eisen J.A."/>
            <person name="Markowitz V."/>
            <person name="Hugenholtz P."/>
            <person name="Kyrpides N.C."/>
            <person name="Klenk H.P."/>
        </authorList>
    </citation>
    <scope>NUCLEOTIDE SEQUENCE [LARGE SCALE GENOMIC DNA]</scope>
    <source>
        <strain evidence="2">DSM 17230 / JCM 13409 / AQ1.S1</strain>
    </source>
</reference>
<accession>E0STL6</accession>
<gene>
    <name evidence="1" type="ordered locus">Igag_0809</name>
</gene>
<evidence type="ECO:0000313" key="2">
    <source>
        <dbReference type="Proteomes" id="UP000001304"/>
    </source>
</evidence>